<evidence type="ECO:0000313" key="2">
    <source>
        <dbReference type="EMBL" id="CUG82167.1"/>
    </source>
</evidence>
<dbReference type="AlphaFoldDB" id="A0A0S4J4W2"/>
<feature type="compositionally biased region" description="Low complexity" evidence="1">
    <location>
        <begin position="308"/>
        <end position="322"/>
    </location>
</feature>
<dbReference type="EMBL" id="CYKH01001075">
    <property type="protein sequence ID" value="CUG82167.1"/>
    <property type="molecule type" value="Genomic_DNA"/>
</dbReference>
<dbReference type="Proteomes" id="UP000051952">
    <property type="component" value="Unassembled WGS sequence"/>
</dbReference>
<dbReference type="VEuPathDB" id="TriTrypDB:BSAL_87000"/>
<gene>
    <name evidence="2" type="ORF">BSAL_87000</name>
</gene>
<evidence type="ECO:0000256" key="1">
    <source>
        <dbReference type="SAM" id="MobiDB-lite"/>
    </source>
</evidence>
<reference evidence="3" key="1">
    <citation type="submission" date="2015-09" db="EMBL/GenBank/DDBJ databases">
        <authorList>
            <consortium name="Pathogen Informatics"/>
        </authorList>
    </citation>
    <scope>NUCLEOTIDE SEQUENCE [LARGE SCALE GENOMIC DNA]</scope>
    <source>
        <strain evidence="3">Lake Konstanz</strain>
    </source>
</reference>
<feature type="region of interest" description="Disordered" evidence="1">
    <location>
        <begin position="279"/>
        <end position="332"/>
    </location>
</feature>
<organism evidence="2 3">
    <name type="scientific">Bodo saltans</name>
    <name type="common">Flagellated protozoan</name>
    <dbReference type="NCBI Taxonomy" id="75058"/>
    <lineage>
        <taxon>Eukaryota</taxon>
        <taxon>Discoba</taxon>
        <taxon>Euglenozoa</taxon>
        <taxon>Kinetoplastea</taxon>
        <taxon>Metakinetoplastina</taxon>
        <taxon>Eubodonida</taxon>
        <taxon>Bodonidae</taxon>
        <taxon>Bodo</taxon>
    </lineage>
</organism>
<evidence type="ECO:0000313" key="3">
    <source>
        <dbReference type="Proteomes" id="UP000051952"/>
    </source>
</evidence>
<name>A0A0S4J4W2_BODSA</name>
<accession>A0A0S4J4W2</accession>
<proteinExistence type="predicted"/>
<feature type="compositionally biased region" description="Polar residues" evidence="1">
    <location>
        <begin position="284"/>
        <end position="300"/>
    </location>
</feature>
<sequence>MWSLVTHRGNSYHGSRSATSSTAALAVGIKDLVLRPVSLFPMHLVTSVVSAFLLRHNNYSLRSECIRMKLPAHVARGLEVGWQWLLSLSIGVLLRKSMTIFPADDDPLHMATELDEDYANDMVLDAYGIPQQTVAQSKGSASLLHGGRLRSTDAALSRSESRSRSPVAVPHVAQMHQHHYQPVASSQRPQAFSLDRNSHHTHHNKPSLEMLASGAADTLIDGDIRQRDHHITSRSQRDSSDAHVMMHGGGTSFYTSIGGPMPTRGAALAESIDHSSFYGAGRATSRTGTMSGLVSSTARSHQVHHDSNSVYSSSRGSSRAPSPTVRKKLAFR</sequence>
<keyword evidence="3" id="KW-1185">Reference proteome</keyword>
<protein>
    <submittedName>
        <fullName evidence="2">Uncharacterized protein</fullName>
    </submittedName>
</protein>